<dbReference type="SUPFAM" id="SSF46894">
    <property type="entry name" value="C-terminal effector domain of the bipartite response regulators"/>
    <property type="match status" value="1"/>
</dbReference>
<dbReference type="GO" id="GO:0006355">
    <property type="term" value="P:regulation of DNA-templated transcription"/>
    <property type="evidence" value="ECO:0007669"/>
    <property type="project" value="InterPro"/>
</dbReference>
<dbReference type="Proteomes" id="UP000246005">
    <property type="component" value="Unassembled WGS sequence"/>
</dbReference>
<dbReference type="PROSITE" id="PS50043">
    <property type="entry name" value="HTH_LUXR_2"/>
    <property type="match status" value="1"/>
</dbReference>
<dbReference type="Pfam" id="PF00196">
    <property type="entry name" value="GerE"/>
    <property type="match status" value="1"/>
</dbReference>
<name>A0A316I4J7_9PSEU</name>
<dbReference type="GO" id="GO:0003677">
    <property type="term" value="F:DNA binding"/>
    <property type="evidence" value="ECO:0007669"/>
    <property type="project" value="InterPro"/>
</dbReference>
<organism evidence="2 3">
    <name type="scientific">Lentzea atacamensis</name>
    <dbReference type="NCBI Taxonomy" id="531938"/>
    <lineage>
        <taxon>Bacteria</taxon>
        <taxon>Bacillati</taxon>
        <taxon>Actinomycetota</taxon>
        <taxon>Actinomycetes</taxon>
        <taxon>Pseudonocardiales</taxon>
        <taxon>Pseudonocardiaceae</taxon>
        <taxon>Lentzea</taxon>
    </lineage>
</organism>
<dbReference type="InterPro" id="IPR036388">
    <property type="entry name" value="WH-like_DNA-bd_sf"/>
</dbReference>
<protein>
    <submittedName>
        <fullName evidence="2">Regulatory LuxR family protein</fullName>
    </submittedName>
</protein>
<gene>
    <name evidence="2" type="ORF">C8D88_103341</name>
</gene>
<dbReference type="InterPro" id="IPR000792">
    <property type="entry name" value="Tscrpt_reg_LuxR_C"/>
</dbReference>
<dbReference type="AlphaFoldDB" id="A0A316I4J7"/>
<reference evidence="2 3" key="1">
    <citation type="submission" date="2018-05" db="EMBL/GenBank/DDBJ databases">
        <title>Genomic Encyclopedia of Type Strains, Phase IV (KMG-IV): sequencing the most valuable type-strain genomes for metagenomic binning, comparative biology and taxonomic classification.</title>
        <authorList>
            <person name="Goeker M."/>
        </authorList>
    </citation>
    <scope>NUCLEOTIDE SEQUENCE [LARGE SCALE GENOMIC DNA]</scope>
    <source>
        <strain evidence="2 3">DSM 45480</strain>
    </source>
</reference>
<dbReference type="InterPro" id="IPR016032">
    <property type="entry name" value="Sig_transdc_resp-reg_C-effctor"/>
</dbReference>
<proteinExistence type="predicted"/>
<evidence type="ECO:0000313" key="3">
    <source>
        <dbReference type="Proteomes" id="UP000246005"/>
    </source>
</evidence>
<feature type="domain" description="HTH luxR-type" evidence="1">
    <location>
        <begin position="1"/>
        <end position="43"/>
    </location>
</feature>
<accession>A0A316I4J7</accession>
<comment type="caution">
    <text evidence="2">The sequence shown here is derived from an EMBL/GenBank/DDBJ whole genome shotgun (WGS) entry which is preliminary data.</text>
</comment>
<dbReference type="RefSeq" id="WP_109636055.1">
    <property type="nucleotide sequence ID" value="NZ_QGHB01000003.1"/>
</dbReference>
<sequence length="49" mass="5096">MISARLAARPLSEATVKTHLNRVMAKLGLSSRAQVVAAAHESGLLKPGS</sequence>
<evidence type="ECO:0000259" key="1">
    <source>
        <dbReference type="PROSITE" id="PS50043"/>
    </source>
</evidence>
<evidence type="ECO:0000313" key="2">
    <source>
        <dbReference type="EMBL" id="PWK88145.1"/>
    </source>
</evidence>
<dbReference type="EMBL" id="QGHB01000003">
    <property type="protein sequence ID" value="PWK88145.1"/>
    <property type="molecule type" value="Genomic_DNA"/>
</dbReference>
<dbReference type="Gene3D" id="1.10.10.10">
    <property type="entry name" value="Winged helix-like DNA-binding domain superfamily/Winged helix DNA-binding domain"/>
    <property type="match status" value="1"/>
</dbReference>